<organism evidence="1 3">
    <name type="scientific">Budvicia aquatica</name>
    <dbReference type="NCBI Taxonomy" id="82979"/>
    <lineage>
        <taxon>Bacteria</taxon>
        <taxon>Pseudomonadati</taxon>
        <taxon>Pseudomonadota</taxon>
        <taxon>Gammaproteobacteria</taxon>
        <taxon>Enterobacterales</taxon>
        <taxon>Budviciaceae</taxon>
        <taxon>Budvicia</taxon>
    </lineage>
</organism>
<dbReference type="Proteomes" id="UP000373449">
    <property type="component" value="Unassembled WGS sequence"/>
</dbReference>
<evidence type="ECO:0000313" key="1">
    <source>
        <dbReference type="EMBL" id="PHI29657.1"/>
    </source>
</evidence>
<evidence type="ECO:0000313" key="4">
    <source>
        <dbReference type="Proteomes" id="UP000373449"/>
    </source>
</evidence>
<sequence>MQITKQELRAWRVGPYMYRWFIRNFPDGGKYADVHSALIQYGYVDWATSLVEYAYSLWLEKENFAYQETNATDLLAEVLSDITPQVKADRQALGIQTLPLTGFIPSDNSPYTRKLAADIDNFKLMDIYNSSQIGCAGDSARIGSTGHSARISGSGVNVQIGSSGEYAWLSSSGYSTQIASSGYGVRAGCVGHDVRVGSSGDRARIATAGNSSKVSSSGRGVRIASAGMRARIGSVGDSLKVASSGDLSHISSFGEAARVVSAGDNSRIVAMGEHSLVASAGSIDYVVLGKGGCASVAYFDGKRMRFAVAYEGEGNIRAGVKYRLNDNHQFVEYSA</sequence>
<reference evidence="3" key="2">
    <citation type="submission" date="2017-09" db="EMBL/GenBank/DDBJ databases">
        <title>FDA dAtabase for Regulatory Grade micrObial Sequences (FDA-ARGOS): Supporting development and validation of Infectious Disease Dx tests.</title>
        <authorList>
            <person name="Minogue T."/>
            <person name="Wolcott M."/>
            <person name="Wasieloski L."/>
            <person name="Aguilar W."/>
            <person name="Moore D."/>
            <person name="Tallon L."/>
            <person name="Sadzewicz L."/>
            <person name="Ott S."/>
            <person name="Zhao X."/>
            <person name="Nagaraj S."/>
            <person name="Vavikolanu K."/>
            <person name="Aluvathingal J."/>
            <person name="Nadendla S."/>
            <person name="Sichtig H."/>
        </authorList>
    </citation>
    <scope>NUCLEOTIDE SEQUENCE [LARGE SCALE GENOMIC DNA]</scope>
    <source>
        <strain evidence="3">FDAARGOS_387</strain>
    </source>
</reference>
<accession>A0A2C6DKC5</accession>
<evidence type="ECO:0008006" key="5">
    <source>
        <dbReference type="Google" id="ProtNLM"/>
    </source>
</evidence>
<evidence type="ECO:0000313" key="3">
    <source>
        <dbReference type="Proteomes" id="UP000224974"/>
    </source>
</evidence>
<keyword evidence="3" id="KW-1185">Reference proteome</keyword>
<reference evidence="2 4" key="3">
    <citation type="submission" date="2019-03" db="EMBL/GenBank/DDBJ databases">
        <authorList>
            <consortium name="Pathogen Informatics"/>
        </authorList>
    </citation>
    <scope>NUCLEOTIDE SEQUENCE [LARGE SCALE GENOMIC DNA]</scope>
    <source>
        <strain evidence="2 4">NCTC12282</strain>
    </source>
</reference>
<reference evidence="1" key="1">
    <citation type="submission" date="2017-09" db="EMBL/GenBank/DDBJ databases">
        <title>FDA dAtabase for Regulatory Grade micrObial Sequences (FDA-ARGOS): Supporting development and validation of Infectious Disease Dx tests.</title>
        <authorList>
            <person name="Minogue T."/>
            <person name="Wolcott M."/>
            <person name="Wasieloski L."/>
            <person name="Aguilar W."/>
            <person name="Moore D."/>
            <person name="Tallon L.J."/>
            <person name="Sadzewicz L."/>
            <person name="Ott S."/>
            <person name="Zhao X."/>
            <person name="Nagaraj S."/>
            <person name="Vavikolanu K."/>
            <person name="Aluvathingal J."/>
            <person name="Nadendla S."/>
            <person name="Sichtig H."/>
        </authorList>
    </citation>
    <scope>NUCLEOTIDE SEQUENCE</scope>
    <source>
        <strain evidence="1">FDAARGOS_387</strain>
    </source>
</reference>
<protein>
    <recommendedName>
        <fullName evidence="5">Oxidoreductase subunit</fullName>
    </recommendedName>
</protein>
<dbReference type="RefSeq" id="WP_029093163.1">
    <property type="nucleotide sequence ID" value="NZ_BRLG01000002.1"/>
</dbReference>
<dbReference type="Proteomes" id="UP000224974">
    <property type="component" value="Unassembled WGS sequence"/>
</dbReference>
<dbReference type="EMBL" id="PDDX01000001">
    <property type="protein sequence ID" value="PHI29657.1"/>
    <property type="molecule type" value="Genomic_DNA"/>
</dbReference>
<dbReference type="STRING" id="1111728.GCA_000427805_00559"/>
<dbReference type="OrthoDB" id="8456222at2"/>
<name>A0A2C6DKC5_9GAMM</name>
<proteinExistence type="predicted"/>
<evidence type="ECO:0000313" key="2">
    <source>
        <dbReference type="EMBL" id="VFS48029.1"/>
    </source>
</evidence>
<dbReference type="AlphaFoldDB" id="A0A2C6DKC5"/>
<dbReference type="EMBL" id="CAADJA010000002">
    <property type="protein sequence ID" value="VFS48029.1"/>
    <property type="molecule type" value="Genomic_DNA"/>
</dbReference>
<gene>
    <name evidence="1" type="ORF">CRN84_10090</name>
    <name evidence="2" type="ORF">NCTC12282_02942</name>
</gene>